<dbReference type="InterPro" id="IPR013785">
    <property type="entry name" value="Aldolase_TIM"/>
</dbReference>
<feature type="domain" description="FMN hydroxy acid dehydrogenase" evidence="23">
    <location>
        <begin position="106"/>
        <end position="467"/>
    </location>
</feature>
<evidence type="ECO:0000259" key="23">
    <source>
        <dbReference type="PROSITE" id="PS51349"/>
    </source>
</evidence>
<evidence type="ECO:0000256" key="1">
    <source>
        <dbReference type="ARBA" id="ARBA00001917"/>
    </source>
</evidence>
<keyword evidence="10" id="KW-0809">Transit peptide</keyword>
<dbReference type="Gene3D" id="3.10.120.10">
    <property type="entry name" value="Cytochrome b5-like heme/steroid binding domain"/>
    <property type="match status" value="1"/>
</dbReference>
<keyword evidence="8" id="KW-0288">FMN</keyword>
<evidence type="ECO:0000259" key="22">
    <source>
        <dbReference type="PROSITE" id="PS50255"/>
    </source>
</evidence>
<name>A0A139GYA7_9PEZI</name>
<dbReference type="InterPro" id="IPR000262">
    <property type="entry name" value="FMN-dep_DH"/>
</dbReference>
<proteinExistence type="inferred from homology"/>
<dbReference type="PROSITE" id="PS50255">
    <property type="entry name" value="CYTOCHROME_B5_2"/>
    <property type="match status" value="1"/>
</dbReference>
<accession>A0A139GYA7</accession>
<keyword evidence="7" id="KW-0285">Flavoprotein</keyword>
<comment type="subcellular location">
    <subcellularLocation>
        <location evidence="3">Mitochondrion intermembrane space</location>
    </subcellularLocation>
</comment>
<evidence type="ECO:0000256" key="21">
    <source>
        <dbReference type="ARBA" id="ARBA00078938"/>
    </source>
</evidence>
<dbReference type="Pfam" id="PF01070">
    <property type="entry name" value="FMN_dh"/>
    <property type="match status" value="1"/>
</dbReference>
<dbReference type="GO" id="GO:0005758">
    <property type="term" value="C:mitochondrial intermembrane space"/>
    <property type="evidence" value="ECO:0007669"/>
    <property type="project" value="UniProtKB-SubCell"/>
</dbReference>
<keyword evidence="25" id="KW-1185">Reference proteome</keyword>
<comment type="cofactor">
    <cofactor evidence="1">
        <name>FMN</name>
        <dbReference type="ChEBI" id="CHEBI:58210"/>
    </cofactor>
</comment>
<keyword evidence="11" id="KW-0560">Oxidoreductase</keyword>
<keyword evidence="13" id="KW-0496">Mitochondrion</keyword>
<dbReference type="Proteomes" id="UP000070133">
    <property type="component" value="Unassembled WGS sequence"/>
</dbReference>
<gene>
    <name evidence="24" type="ORF">AC578_11165</name>
</gene>
<evidence type="ECO:0000256" key="7">
    <source>
        <dbReference type="ARBA" id="ARBA00022630"/>
    </source>
</evidence>
<evidence type="ECO:0000256" key="3">
    <source>
        <dbReference type="ARBA" id="ARBA00004569"/>
    </source>
</evidence>
<keyword evidence="6" id="KW-0349">Heme</keyword>
<dbReference type="Pfam" id="PF00173">
    <property type="entry name" value="Cyt-b5"/>
    <property type="match status" value="1"/>
</dbReference>
<organism evidence="24 25">
    <name type="scientific">Pseudocercospora eumusae</name>
    <dbReference type="NCBI Taxonomy" id="321146"/>
    <lineage>
        <taxon>Eukaryota</taxon>
        <taxon>Fungi</taxon>
        <taxon>Dikarya</taxon>
        <taxon>Ascomycota</taxon>
        <taxon>Pezizomycotina</taxon>
        <taxon>Dothideomycetes</taxon>
        <taxon>Dothideomycetidae</taxon>
        <taxon>Mycosphaerellales</taxon>
        <taxon>Mycosphaerellaceae</taxon>
        <taxon>Pseudocercospora</taxon>
    </lineage>
</organism>
<dbReference type="Gene3D" id="3.20.20.70">
    <property type="entry name" value="Aldolase class I"/>
    <property type="match status" value="1"/>
</dbReference>
<reference evidence="24 25" key="1">
    <citation type="submission" date="2015-07" db="EMBL/GenBank/DDBJ databases">
        <title>Comparative genomics of the Sigatoka disease complex on banana suggests a link between parallel evolutionary changes in Pseudocercospora fijiensis and Pseudocercospora eumusae and increased virulence on the banana host.</title>
        <authorList>
            <person name="Chang T.-C."/>
            <person name="Salvucci A."/>
            <person name="Crous P.W."/>
            <person name="Stergiopoulos I."/>
        </authorList>
    </citation>
    <scope>NUCLEOTIDE SEQUENCE [LARGE SCALE GENOMIC DNA]</scope>
    <source>
        <strain evidence="24 25">CBS 114824</strain>
    </source>
</reference>
<dbReference type="SMART" id="SM01117">
    <property type="entry name" value="Cyt-b5"/>
    <property type="match status" value="1"/>
</dbReference>
<dbReference type="SUPFAM" id="SSF51395">
    <property type="entry name" value="FMN-linked oxidoreductases"/>
    <property type="match status" value="1"/>
</dbReference>
<comment type="subunit">
    <text evidence="4">Homotetramer.</text>
</comment>
<comment type="catalytic activity">
    <reaction evidence="14">
        <text>(S)-lactate + 2 Fe(III)-[cytochrome c] = 2 Fe(II)-[cytochrome c] + pyruvate + 2 H(+)</text>
        <dbReference type="Rhea" id="RHEA:19909"/>
        <dbReference type="Rhea" id="RHEA-COMP:10350"/>
        <dbReference type="Rhea" id="RHEA-COMP:14399"/>
        <dbReference type="ChEBI" id="CHEBI:15361"/>
        <dbReference type="ChEBI" id="CHEBI:15378"/>
        <dbReference type="ChEBI" id="CHEBI:16651"/>
        <dbReference type="ChEBI" id="CHEBI:29033"/>
        <dbReference type="ChEBI" id="CHEBI:29034"/>
        <dbReference type="EC" id="1.1.2.3"/>
    </reaction>
    <physiologicalReaction direction="left-to-right" evidence="14">
        <dbReference type="Rhea" id="RHEA:19910"/>
    </physiologicalReaction>
</comment>
<evidence type="ECO:0000256" key="14">
    <source>
        <dbReference type="ARBA" id="ARBA00052399"/>
    </source>
</evidence>
<evidence type="ECO:0000256" key="10">
    <source>
        <dbReference type="ARBA" id="ARBA00022946"/>
    </source>
</evidence>
<evidence type="ECO:0000313" key="25">
    <source>
        <dbReference type="Proteomes" id="UP000070133"/>
    </source>
</evidence>
<dbReference type="OrthoDB" id="1925334at2759"/>
<evidence type="ECO:0000256" key="13">
    <source>
        <dbReference type="ARBA" id="ARBA00023128"/>
    </source>
</evidence>
<dbReference type="PANTHER" id="PTHR10578">
    <property type="entry name" value="S -2-HYDROXY-ACID OXIDASE-RELATED"/>
    <property type="match status" value="1"/>
</dbReference>
<dbReference type="GO" id="GO:0046872">
    <property type="term" value="F:metal ion binding"/>
    <property type="evidence" value="ECO:0007669"/>
    <property type="project" value="UniProtKB-KW"/>
</dbReference>
<evidence type="ECO:0000256" key="19">
    <source>
        <dbReference type="ARBA" id="ARBA00075949"/>
    </source>
</evidence>
<evidence type="ECO:0000313" key="24">
    <source>
        <dbReference type="EMBL" id="KXS95166.1"/>
    </source>
</evidence>
<dbReference type="PROSITE" id="PS51349">
    <property type="entry name" value="FMN_HYDROXY_ACID_DH_2"/>
    <property type="match status" value="1"/>
</dbReference>
<feature type="domain" description="Cytochrome b5 heme-binding" evidence="22">
    <location>
        <begin position="4"/>
        <end position="81"/>
    </location>
</feature>
<dbReference type="CDD" id="cd02922">
    <property type="entry name" value="FCB2_FMN"/>
    <property type="match status" value="1"/>
</dbReference>
<keyword evidence="9" id="KW-0479">Metal-binding</keyword>
<comment type="similarity">
    <text evidence="15">In the C-terminal section; belongs to the FMN-dependent alpha-hydroxy acid dehydrogenase family.</text>
</comment>
<evidence type="ECO:0000256" key="9">
    <source>
        <dbReference type="ARBA" id="ARBA00022723"/>
    </source>
</evidence>
<dbReference type="GO" id="GO:0004460">
    <property type="term" value="F:L-lactate dehydrogenase (cytochrome) activity"/>
    <property type="evidence" value="ECO:0007669"/>
    <property type="project" value="UniProtKB-EC"/>
</dbReference>
<dbReference type="InterPro" id="IPR001199">
    <property type="entry name" value="Cyt_B5-like_heme/steroid-bd"/>
</dbReference>
<evidence type="ECO:0000256" key="20">
    <source>
        <dbReference type="ARBA" id="ARBA00078774"/>
    </source>
</evidence>
<evidence type="ECO:0000256" key="4">
    <source>
        <dbReference type="ARBA" id="ARBA00011881"/>
    </source>
</evidence>
<dbReference type="InterPro" id="IPR037396">
    <property type="entry name" value="FMN_HAD"/>
</dbReference>
<evidence type="ECO:0000256" key="11">
    <source>
        <dbReference type="ARBA" id="ARBA00023002"/>
    </source>
</evidence>
<comment type="caution">
    <text evidence="24">The sequence shown here is derived from an EMBL/GenBank/DDBJ whole genome shotgun (WGS) entry which is preliminary data.</text>
</comment>
<evidence type="ECO:0000256" key="17">
    <source>
        <dbReference type="ARBA" id="ARBA00066458"/>
    </source>
</evidence>
<evidence type="ECO:0000256" key="6">
    <source>
        <dbReference type="ARBA" id="ARBA00022617"/>
    </source>
</evidence>
<evidence type="ECO:0000256" key="8">
    <source>
        <dbReference type="ARBA" id="ARBA00022643"/>
    </source>
</evidence>
<evidence type="ECO:0000256" key="5">
    <source>
        <dbReference type="ARBA" id="ARBA00022448"/>
    </source>
</evidence>
<dbReference type="FunFam" id="3.20.20.70:FF:000062">
    <property type="entry name" value="Cytochrome b2, mitochondrial, putative"/>
    <property type="match status" value="1"/>
</dbReference>
<evidence type="ECO:0000256" key="16">
    <source>
        <dbReference type="ARBA" id="ARBA00061589"/>
    </source>
</evidence>
<keyword evidence="12" id="KW-0408">Iron</keyword>
<protein>
    <recommendedName>
        <fullName evidence="18">L-lactate dehydrogenase (cytochrome)</fullName>
        <ecNumber evidence="17">1.1.2.3</ecNumber>
    </recommendedName>
    <alternativeName>
        <fullName evidence="20">Cytochrome b2</fullName>
    </alternativeName>
    <alternativeName>
        <fullName evidence="19">Flavocytochrome b2</fullName>
    </alternativeName>
    <alternativeName>
        <fullName evidence="21">L-lactate ferricytochrome c oxidoreductase</fullName>
    </alternativeName>
</protein>
<comment type="cofactor">
    <cofactor evidence="2">
        <name>heme b</name>
        <dbReference type="ChEBI" id="CHEBI:60344"/>
    </cofactor>
</comment>
<dbReference type="InterPro" id="IPR037458">
    <property type="entry name" value="L-MDH/L-LDH_FMN-bd"/>
</dbReference>
<evidence type="ECO:0000256" key="18">
    <source>
        <dbReference type="ARBA" id="ARBA00068515"/>
    </source>
</evidence>
<evidence type="ECO:0000256" key="12">
    <source>
        <dbReference type="ARBA" id="ARBA00023004"/>
    </source>
</evidence>
<sequence>MAGQKLLSVEEISKHNTPEDCWIVVDGKVYDMTEFAPEHPGAPEIIWRHAGRDATTTYNSVHPPSLLTKELDSSKIKGDVDRKTITEDFQRPPPTETPELRLNEKPPLSAIINAQDFEDVAERTASRKTWGFYSSADTGCYTRDRNKDYFSRIWFRPRLLRDVKNVSTATTILGHTAGLPIFVAPAAMVKMIHPDGEKAIARGCVRERVPQGISTNASFPIEEIVPTIDPGSNAFFFQLYVNKDRAKSESLLKHVRSLGIDVVMVTVDAPMPGKREADERVKMDESLSTPMSGMKGSNDKRGGGIGRLMGGYIAPDFTWDEFNWLRKIWDGKIVVKGIQAWQDAKMCADAGMDGVLLSNHGGRNLDTSPPSIMTLLECQANCPEIFSKLEVLVDSGIRRGSDVLKCLCLGATAVGLGRPFLFASNYGQEGIEHLIDIIKTELATAMALIGITDVKHCHPGLATTYPDQESAMVFYFAGRGTGHDEPPHRVDDIPTALRKAGVALYDDSRAYVVYMRHIRGKDLYDTWSIRQLQDLCKDRRLSLRNIPDVYPGPKSHPRVQESFRCRHEFLMKA</sequence>
<dbReference type="EMBL" id="LFZN01000230">
    <property type="protein sequence ID" value="KXS95166.1"/>
    <property type="molecule type" value="Genomic_DNA"/>
</dbReference>
<dbReference type="FunFam" id="3.10.120.10:FF:000009">
    <property type="entry name" value="Cytochrome b2, mitochondrial, putative"/>
    <property type="match status" value="1"/>
</dbReference>
<dbReference type="InterPro" id="IPR036400">
    <property type="entry name" value="Cyt_B5-like_heme/steroid_sf"/>
</dbReference>
<evidence type="ECO:0000256" key="2">
    <source>
        <dbReference type="ARBA" id="ARBA00001970"/>
    </source>
</evidence>
<dbReference type="SUPFAM" id="SSF55856">
    <property type="entry name" value="Cytochrome b5-like heme/steroid binding domain"/>
    <property type="match status" value="1"/>
</dbReference>
<dbReference type="STRING" id="321146.A0A139GYA7"/>
<dbReference type="PANTHER" id="PTHR10578:SF104">
    <property type="entry name" value="CYTOCHROME B2, MITOCHONDRIAL-RELATED"/>
    <property type="match status" value="1"/>
</dbReference>
<dbReference type="AlphaFoldDB" id="A0A139GYA7"/>
<keyword evidence="5" id="KW-0813">Transport</keyword>
<dbReference type="EC" id="1.1.2.3" evidence="17"/>
<evidence type="ECO:0000256" key="15">
    <source>
        <dbReference type="ARBA" id="ARBA00061137"/>
    </source>
</evidence>
<comment type="similarity">
    <text evidence="16">In the N-terminal section; belongs to the cytochrome b5 family.</text>
</comment>